<feature type="transmembrane region" description="Helical" evidence="8">
    <location>
        <begin position="559"/>
        <end position="577"/>
    </location>
</feature>
<dbReference type="InterPro" id="IPR026961">
    <property type="entry name" value="PGG_dom"/>
</dbReference>
<dbReference type="SMART" id="SM00248">
    <property type="entry name" value="ANK"/>
    <property type="match status" value="6"/>
</dbReference>
<reference evidence="10 11" key="1">
    <citation type="journal article" date="2019" name="Genome Biol. Evol.">
        <title>Insights into the evolution of the New World diploid cottons (Gossypium, subgenus Houzingenia) based on genome sequencing.</title>
        <authorList>
            <person name="Grover C.E."/>
            <person name="Arick M.A. 2nd"/>
            <person name="Thrash A."/>
            <person name="Conover J.L."/>
            <person name="Sanders W.S."/>
            <person name="Peterson D.G."/>
            <person name="Frelichowski J.E."/>
            <person name="Scheffler J.A."/>
            <person name="Scheffler B.E."/>
            <person name="Wendel J.F."/>
        </authorList>
    </citation>
    <scope>NUCLEOTIDE SEQUENCE [LARGE SCALE GENOMIC DNA]</scope>
    <source>
        <strain evidence="10">1</strain>
        <tissue evidence="10">Leaf</tissue>
    </source>
</reference>
<dbReference type="OrthoDB" id="944730at2759"/>
<feature type="transmembrane region" description="Helical" evidence="8">
    <location>
        <begin position="641"/>
        <end position="664"/>
    </location>
</feature>
<keyword evidence="11" id="KW-1185">Reference proteome</keyword>
<keyword evidence="4 8" id="KW-1133">Transmembrane helix</keyword>
<feature type="transmembrane region" description="Helical" evidence="8">
    <location>
        <begin position="171"/>
        <end position="190"/>
    </location>
</feature>
<evidence type="ECO:0000256" key="6">
    <source>
        <dbReference type="ARBA" id="ARBA00023136"/>
    </source>
</evidence>
<keyword evidence="6 8" id="KW-0472">Membrane</keyword>
<feature type="domain" description="PGG" evidence="9">
    <location>
        <begin position="549"/>
        <end position="663"/>
    </location>
</feature>
<dbReference type="Pfam" id="PF12796">
    <property type="entry name" value="Ank_2"/>
    <property type="match status" value="2"/>
</dbReference>
<dbReference type="Pfam" id="PF13962">
    <property type="entry name" value="PGG"/>
    <property type="match status" value="1"/>
</dbReference>
<feature type="transmembrane region" description="Helical" evidence="8">
    <location>
        <begin position="670"/>
        <end position="690"/>
    </location>
</feature>
<protein>
    <recommendedName>
        <fullName evidence="9">PGG domain-containing protein</fullName>
    </recommendedName>
</protein>
<evidence type="ECO:0000256" key="7">
    <source>
        <dbReference type="PROSITE-ProRule" id="PRU00023"/>
    </source>
</evidence>
<comment type="caution">
    <text evidence="10">The sequence shown here is derived from an EMBL/GenBank/DDBJ whole genome shotgun (WGS) entry which is preliminary data.</text>
</comment>
<sequence length="691" mass="76150">MLTTAGVLGYALVAMGIAFSIATYVVLKPSLGLSTTSVCISTGIIFYSLFCSKLMPVNIVDKVTSVQGLTDRRFICIDHSAGDLEEDIIGKYHTGRSRSTKMGPSTNFTLTSSCEPQKLEENITHMDASQYKAAAEGNIEVFNNNQGLQLESLKTPNHDNVLHVNLATQDYAAWIFNIFLPIMISFPFLYESFYRSLSVFINMKRREKGSDFIEQILRKCPSLLLQMNAKGQTPLHVAARYGHSAIVKLLIKSCAKARDGDLEQGMDQISAVREMLRIRDQESNTALHEAAGCGNVEVVKALLEFEDPDFQYSANKKQETPLYIAARRGYGGMLSILLDKSKSTAHGSPHGRTVLHAAAMAGDAEAIRVILKKNGNLTKEKDEDGHTPLHYAAHLGSRLLVVEELLKRDVSTAYIGDKKRGMTPLLMAARQGHVGTVSKILSLFPGCCEKVDNKGLNLLHYLAFRGPSSPSGHSLFKRGGIEIAYRSFRNLMELEGALGMTPKQVYDALRSERYHNRQKQIKELLEEIENDQVAEEPVHHFSLRNVSTESLERTRNSHLIVAALIAGIAFAAAITVPGGSKTEKGTPLLIDEAAFKAFVVTNAMAFILSVSALTAHFGVLDNILSQFSFWREAVLHRTQSVAEFLGYATLAMLIAFSTGSYVVLKPSHGLPIVSYLIPPVFFLCMWIICVK</sequence>
<dbReference type="EMBL" id="JABFAF010000012">
    <property type="protein sequence ID" value="MBA0873136.1"/>
    <property type="molecule type" value="Genomic_DNA"/>
</dbReference>
<comment type="subcellular location">
    <subcellularLocation>
        <location evidence="1">Membrane</location>
        <topology evidence="1">Multi-pass membrane protein</topology>
    </subcellularLocation>
</comment>
<evidence type="ECO:0000313" key="10">
    <source>
        <dbReference type="EMBL" id="MBA0873136.1"/>
    </source>
</evidence>
<proteinExistence type="predicted"/>
<keyword evidence="2 8" id="KW-0812">Transmembrane</keyword>
<keyword evidence="5 7" id="KW-0040">ANK repeat</keyword>
<dbReference type="AlphaFoldDB" id="A0A7J9MQX7"/>
<feature type="repeat" description="ANK" evidence="7">
    <location>
        <begin position="230"/>
        <end position="262"/>
    </location>
</feature>
<dbReference type="PANTHER" id="PTHR24186">
    <property type="entry name" value="PROTEIN PHOSPHATASE 1 REGULATORY SUBUNIT"/>
    <property type="match status" value="1"/>
</dbReference>
<accession>A0A7J9MQX7</accession>
<evidence type="ECO:0000256" key="4">
    <source>
        <dbReference type="ARBA" id="ARBA00022989"/>
    </source>
</evidence>
<feature type="repeat" description="ANK" evidence="7">
    <location>
        <begin position="384"/>
        <end position="417"/>
    </location>
</feature>
<evidence type="ECO:0000256" key="2">
    <source>
        <dbReference type="ARBA" id="ARBA00022692"/>
    </source>
</evidence>
<dbReference type="GO" id="GO:0005886">
    <property type="term" value="C:plasma membrane"/>
    <property type="evidence" value="ECO:0007669"/>
    <property type="project" value="TreeGrafter"/>
</dbReference>
<keyword evidence="3" id="KW-0677">Repeat</keyword>
<dbReference type="InterPro" id="IPR002110">
    <property type="entry name" value="Ankyrin_rpt"/>
</dbReference>
<feature type="transmembrane region" description="Helical" evidence="8">
    <location>
        <begin position="6"/>
        <end position="26"/>
    </location>
</feature>
<dbReference type="PANTHER" id="PTHR24186:SF50">
    <property type="entry name" value="ANKYRIN REPEAT-CONTAINING PROTEIN ITN1-LIKE ISOFORM X1"/>
    <property type="match status" value="1"/>
</dbReference>
<dbReference type="PROSITE" id="PS50088">
    <property type="entry name" value="ANK_REPEAT"/>
    <property type="match status" value="4"/>
</dbReference>
<evidence type="ECO:0000256" key="3">
    <source>
        <dbReference type="ARBA" id="ARBA00022737"/>
    </source>
</evidence>
<evidence type="ECO:0000313" key="11">
    <source>
        <dbReference type="Proteomes" id="UP000593576"/>
    </source>
</evidence>
<feature type="transmembrane region" description="Helical" evidence="8">
    <location>
        <begin position="597"/>
        <end position="620"/>
    </location>
</feature>
<evidence type="ECO:0000256" key="8">
    <source>
        <dbReference type="SAM" id="Phobius"/>
    </source>
</evidence>
<dbReference type="InterPro" id="IPR036770">
    <property type="entry name" value="Ankyrin_rpt-contain_sf"/>
</dbReference>
<feature type="repeat" description="ANK" evidence="7">
    <location>
        <begin position="282"/>
        <end position="304"/>
    </location>
</feature>
<dbReference type="PROSITE" id="PS50297">
    <property type="entry name" value="ANK_REP_REGION"/>
    <property type="match status" value="4"/>
</dbReference>
<evidence type="ECO:0000259" key="9">
    <source>
        <dbReference type="Pfam" id="PF13962"/>
    </source>
</evidence>
<dbReference type="Pfam" id="PF00023">
    <property type="entry name" value="Ank"/>
    <property type="match status" value="1"/>
</dbReference>
<evidence type="ECO:0000256" key="5">
    <source>
        <dbReference type="ARBA" id="ARBA00023043"/>
    </source>
</evidence>
<organism evidence="10 11">
    <name type="scientific">Gossypium schwendimanii</name>
    <name type="common">Cotton</name>
    <dbReference type="NCBI Taxonomy" id="34291"/>
    <lineage>
        <taxon>Eukaryota</taxon>
        <taxon>Viridiplantae</taxon>
        <taxon>Streptophyta</taxon>
        <taxon>Embryophyta</taxon>
        <taxon>Tracheophyta</taxon>
        <taxon>Spermatophyta</taxon>
        <taxon>Magnoliopsida</taxon>
        <taxon>eudicotyledons</taxon>
        <taxon>Gunneridae</taxon>
        <taxon>Pentapetalae</taxon>
        <taxon>rosids</taxon>
        <taxon>malvids</taxon>
        <taxon>Malvales</taxon>
        <taxon>Malvaceae</taxon>
        <taxon>Malvoideae</taxon>
        <taxon>Gossypium</taxon>
    </lineage>
</organism>
<evidence type="ECO:0000256" key="1">
    <source>
        <dbReference type="ARBA" id="ARBA00004141"/>
    </source>
</evidence>
<dbReference type="Proteomes" id="UP000593576">
    <property type="component" value="Unassembled WGS sequence"/>
</dbReference>
<feature type="repeat" description="ANK" evidence="7">
    <location>
        <begin position="350"/>
        <end position="382"/>
    </location>
</feature>
<gene>
    <name evidence="10" type="ORF">Goshw_027498</name>
</gene>
<name>A0A7J9MQX7_GOSSC</name>
<dbReference type="SUPFAM" id="SSF48403">
    <property type="entry name" value="Ankyrin repeat"/>
    <property type="match status" value="1"/>
</dbReference>
<dbReference type="Gene3D" id="1.25.40.20">
    <property type="entry name" value="Ankyrin repeat-containing domain"/>
    <property type="match status" value="1"/>
</dbReference>